<sequence>MPSPDDFDRMVMASLGPPGALVPPMLPPDGAASTQADSAGGGGILPLGLGIAAALLLASLAALA</sequence>
<organism evidence="2 3">
    <name type="scientific">Azospirillum endophyticum</name>
    <dbReference type="NCBI Taxonomy" id="2800326"/>
    <lineage>
        <taxon>Bacteria</taxon>
        <taxon>Pseudomonadati</taxon>
        <taxon>Pseudomonadota</taxon>
        <taxon>Alphaproteobacteria</taxon>
        <taxon>Rhodospirillales</taxon>
        <taxon>Azospirillaceae</taxon>
        <taxon>Azospirillum</taxon>
    </lineage>
</organism>
<evidence type="ECO:0000313" key="2">
    <source>
        <dbReference type="EMBL" id="MBK1840559.1"/>
    </source>
</evidence>
<comment type="caution">
    <text evidence="2">The sequence shown here is derived from an EMBL/GenBank/DDBJ whole genome shotgun (WGS) entry which is preliminary data.</text>
</comment>
<reference evidence="3" key="1">
    <citation type="submission" date="2021-01" db="EMBL/GenBank/DDBJ databases">
        <title>Genome public.</title>
        <authorList>
            <person name="Liu C."/>
            <person name="Sun Q."/>
        </authorList>
    </citation>
    <scope>NUCLEOTIDE SEQUENCE [LARGE SCALE GENOMIC DNA]</scope>
    <source>
        <strain evidence="3">YIM B02556</strain>
    </source>
</reference>
<name>A0ABS1FAY0_9PROT</name>
<dbReference type="Proteomes" id="UP000652760">
    <property type="component" value="Unassembled WGS sequence"/>
</dbReference>
<keyword evidence="1" id="KW-0472">Membrane</keyword>
<keyword evidence="3" id="KW-1185">Reference proteome</keyword>
<dbReference type="RefSeq" id="WP_200197194.1">
    <property type="nucleotide sequence ID" value="NZ_JAENHM010000064.1"/>
</dbReference>
<evidence type="ECO:0000313" key="3">
    <source>
        <dbReference type="Proteomes" id="UP000652760"/>
    </source>
</evidence>
<proteinExistence type="predicted"/>
<feature type="transmembrane region" description="Helical" evidence="1">
    <location>
        <begin position="43"/>
        <end position="63"/>
    </location>
</feature>
<dbReference type="EMBL" id="JAENHM010000064">
    <property type="protein sequence ID" value="MBK1840559.1"/>
    <property type="molecule type" value="Genomic_DNA"/>
</dbReference>
<keyword evidence="1" id="KW-0812">Transmembrane</keyword>
<keyword evidence="1" id="KW-1133">Transmembrane helix</keyword>
<evidence type="ECO:0000256" key="1">
    <source>
        <dbReference type="SAM" id="Phobius"/>
    </source>
</evidence>
<protein>
    <submittedName>
        <fullName evidence="2">Uncharacterized protein</fullName>
    </submittedName>
</protein>
<accession>A0ABS1FAY0</accession>
<gene>
    <name evidence="2" type="ORF">JHL17_24450</name>
</gene>